<name>A0A069QQX3_HOYLO</name>
<dbReference type="Proteomes" id="UP000027442">
    <property type="component" value="Unassembled WGS sequence"/>
</dbReference>
<dbReference type="AlphaFoldDB" id="A0A069QQX3"/>
<organism evidence="1 2">
    <name type="scientific">Hoylesella loescheii DSM 19665 = JCM 12249 = ATCC 15930</name>
    <dbReference type="NCBI Taxonomy" id="1122985"/>
    <lineage>
        <taxon>Bacteria</taxon>
        <taxon>Pseudomonadati</taxon>
        <taxon>Bacteroidota</taxon>
        <taxon>Bacteroidia</taxon>
        <taxon>Bacteroidales</taxon>
        <taxon>Prevotellaceae</taxon>
        <taxon>Hoylesella</taxon>
    </lineage>
</organism>
<protein>
    <submittedName>
        <fullName evidence="1">Uncharacterized protein</fullName>
    </submittedName>
</protein>
<evidence type="ECO:0000313" key="1">
    <source>
        <dbReference type="EMBL" id="KDR52226.1"/>
    </source>
</evidence>
<evidence type="ECO:0000313" key="2">
    <source>
        <dbReference type="Proteomes" id="UP000027442"/>
    </source>
</evidence>
<keyword evidence="2" id="KW-1185">Reference proteome</keyword>
<sequence>MFCGTGRCVKNQKYEAAHPQNVIFLLSLQHCERSSAQCS</sequence>
<gene>
    <name evidence="1" type="ORF">HMPREF1991_01656</name>
</gene>
<proteinExistence type="predicted"/>
<dbReference type="HOGENOM" id="CLU_3314639_0_0_10"/>
<accession>A0A069QQX3</accession>
<comment type="caution">
    <text evidence="1">The sequence shown here is derived from an EMBL/GenBank/DDBJ whole genome shotgun (WGS) entry which is preliminary data.</text>
</comment>
<dbReference type="EMBL" id="JNGW01000070">
    <property type="protein sequence ID" value="KDR52226.1"/>
    <property type="molecule type" value="Genomic_DNA"/>
</dbReference>
<dbReference type="PATRIC" id="fig|1122985.7.peg.1721"/>
<reference evidence="1 2" key="1">
    <citation type="submission" date="2013-08" db="EMBL/GenBank/DDBJ databases">
        <authorList>
            <person name="Weinstock G."/>
            <person name="Sodergren E."/>
            <person name="Wylie T."/>
            <person name="Fulton L."/>
            <person name="Fulton R."/>
            <person name="Fronick C."/>
            <person name="O'Laughlin M."/>
            <person name="Godfrey J."/>
            <person name="Miner T."/>
            <person name="Herter B."/>
            <person name="Appelbaum E."/>
            <person name="Cordes M."/>
            <person name="Lek S."/>
            <person name="Wollam A."/>
            <person name="Pepin K.H."/>
            <person name="Palsikar V.B."/>
            <person name="Mitreva M."/>
            <person name="Wilson R.K."/>
        </authorList>
    </citation>
    <scope>NUCLEOTIDE SEQUENCE [LARGE SCALE GENOMIC DNA]</scope>
    <source>
        <strain evidence="1 2">ATCC 15930</strain>
    </source>
</reference>